<evidence type="ECO:0000313" key="2">
    <source>
        <dbReference type="EMBL" id="CAG2200131.1"/>
    </source>
</evidence>
<evidence type="ECO:0000256" key="1">
    <source>
        <dbReference type="SAM" id="Coils"/>
    </source>
</evidence>
<dbReference type="AlphaFoldDB" id="A0A8S3QWF2"/>
<name>A0A8S3QWF2_MYTED</name>
<organism evidence="2 3">
    <name type="scientific">Mytilus edulis</name>
    <name type="common">Blue mussel</name>
    <dbReference type="NCBI Taxonomy" id="6550"/>
    <lineage>
        <taxon>Eukaryota</taxon>
        <taxon>Metazoa</taxon>
        <taxon>Spiralia</taxon>
        <taxon>Lophotrochozoa</taxon>
        <taxon>Mollusca</taxon>
        <taxon>Bivalvia</taxon>
        <taxon>Autobranchia</taxon>
        <taxon>Pteriomorphia</taxon>
        <taxon>Mytilida</taxon>
        <taxon>Mytiloidea</taxon>
        <taxon>Mytilidae</taxon>
        <taxon>Mytilinae</taxon>
        <taxon>Mytilus</taxon>
    </lineage>
</organism>
<reference evidence="2" key="1">
    <citation type="submission" date="2021-03" db="EMBL/GenBank/DDBJ databases">
        <authorList>
            <person name="Bekaert M."/>
        </authorList>
    </citation>
    <scope>NUCLEOTIDE SEQUENCE</scope>
</reference>
<comment type="caution">
    <text evidence="2">The sequence shown here is derived from an EMBL/GenBank/DDBJ whole genome shotgun (WGS) entry which is preliminary data.</text>
</comment>
<evidence type="ECO:0000313" key="3">
    <source>
        <dbReference type="Proteomes" id="UP000683360"/>
    </source>
</evidence>
<sequence>MYIANSRVGNDKGIGKKTCNDTSVIDYLLLSSNLFPVVKEFDIMEFDPLVSDVHCQLHVVIQAPVILYNSNDELSQFCSEKYVKWRKEKCSEFLDNVKSDHDCQLEQLLLELDNLEVQQGIHQNEMNKVVERISNFFQSVATKTFGKYKPFKNRKPKSDNKPWFNKQCFDSRKKFHKARKRYSFIKNADNRKHMKNASKSYKIEISKANELYQRNIGNKLRQTKKSDSKKFWNILNSIGSNKKKGVDPEISIEALYDYFKDMNRCDSNTEEPEVNFDVHNLSDELYNLLNGTVTEDEILKSVKNLKTIKLVDVTK</sequence>
<proteinExistence type="predicted"/>
<dbReference type="Proteomes" id="UP000683360">
    <property type="component" value="Unassembled WGS sequence"/>
</dbReference>
<accession>A0A8S3QWF2</accession>
<keyword evidence="1" id="KW-0175">Coiled coil</keyword>
<gene>
    <name evidence="2" type="ORF">MEDL_14812</name>
</gene>
<protein>
    <submittedName>
        <fullName evidence="2">Uncharacterized protein</fullName>
    </submittedName>
</protein>
<feature type="coiled-coil region" evidence="1">
    <location>
        <begin position="98"/>
        <end position="125"/>
    </location>
</feature>
<keyword evidence="3" id="KW-1185">Reference proteome</keyword>
<dbReference type="EMBL" id="CAJPWZ010000732">
    <property type="protein sequence ID" value="CAG2200131.1"/>
    <property type="molecule type" value="Genomic_DNA"/>
</dbReference>